<dbReference type="InterPro" id="IPR051319">
    <property type="entry name" value="Oligoribo/pAp-PDE_c-di-AMP_PDE"/>
</dbReference>
<dbReference type="InterPro" id="IPR038763">
    <property type="entry name" value="DHH_sf"/>
</dbReference>
<dbReference type="eggNOG" id="arCOG01566">
    <property type="taxonomic scope" value="Archaea"/>
</dbReference>
<keyword evidence="4" id="KW-1185">Reference proteome</keyword>
<dbReference type="PANTHER" id="PTHR47618">
    <property type="entry name" value="BIFUNCTIONAL OLIGORIBONUCLEASE AND PAP PHOSPHATASE NRNA"/>
    <property type="match status" value="1"/>
</dbReference>
<sequence>MSRAAELAAVLETRDSLAIVCHDNPDPDCLASALALEAIADDVGVGEVAIAYGGDISHQQNRAFVSVLEIPLQTLDGIELDDYDAVAFVDHSQPGANTELPETVHPEIVVDHHPGDPIEGAFVDVRVDYGATVTIFVEYLEELGIEPTPRLASALLFALHRERLDYVRRPTRREYEAALAVYPEAELEALDQLYGSAFSAATLDAIGRAIATRQRQGSSMVATVGRTPETDALPQAADYLLNLENVDTVLVYGVVDDAIRLSARSIDPEIDIGEALEAGFDELGSAGGHHDMAGGRIELAAIVDDVDPEARELLTVVGSRLPDRFFEALEAEG</sequence>
<accession>L9WXM6</accession>
<dbReference type="PATRIC" id="fig|1227497.3.peg.4153"/>
<proteinExistence type="predicted"/>
<dbReference type="Gene3D" id="3.90.1640.10">
    <property type="entry name" value="inorganic pyrophosphatase (n-terminal core)"/>
    <property type="match status" value="1"/>
</dbReference>
<dbReference type="OrthoDB" id="350705at2157"/>
<evidence type="ECO:0000259" key="2">
    <source>
        <dbReference type="Pfam" id="PF02272"/>
    </source>
</evidence>
<evidence type="ECO:0000259" key="1">
    <source>
        <dbReference type="Pfam" id="PF01368"/>
    </source>
</evidence>
<gene>
    <name evidence="3" type="ORF">C491_20262</name>
</gene>
<dbReference type="Pfam" id="PF02272">
    <property type="entry name" value="DHHA1"/>
    <property type="match status" value="1"/>
</dbReference>
<dbReference type="Proteomes" id="UP000011688">
    <property type="component" value="Unassembled WGS sequence"/>
</dbReference>
<comment type="caution">
    <text evidence="3">The sequence shown here is derived from an EMBL/GenBank/DDBJ whole genome shotgun (WGS) entry which is preliminary data.</text>
</comment>
<dbReference type="GO" id="GO:0003676">
    <property type="term" value="F:nucleic acid binding"/>
    <property type="evidence" value="ECO:0007669"/>
    <property type="project" value="InterPro"/>
</dbReference>
<dbReference type="STRING" id="1227497.C491_20262"/>
<protein>
    <submittedName>
        <fullName evidence="3">Phosphoesterase RecJ domain-containing protein</fullName>
    </submittedName>
</protein>
<organism evidence="3 4">
    <name type="scientific">Natronococcus amylolyticus DSM 10524</name>
    <dbReference type="NCBI Taxonomy" id="1227497"/>
    <lineage>
        <taxon>Archaea</taxon>
        <taxon>Methanobacteriati</taxon>
        <taxon>Methanobacteriota</taxon>
        <taxon>Stenosarchaea group</taxon>
        <taxon>Halobacteria</taxon>
        <taxon>Halobacteriales</taxon>
        <taxon>Natrialbaceae</taxon>
        <taxon>Natronococcus</taxon>
    </lineage>
</organism>
<name>L9WXM6_9EURY</name>
<feature type="domain" description="DDH" evidence="1">
    <location>
        <begin position="18"/>
        <end position="157"/>
    </location>
</feature>
<dbReference type="RefSeq" id="WP_005559561.1">
    <property type="nucleotide sequence ID" value="NZ_AOIB01000038.1"/>
</dbReference>
<evidence type="ECO:0000313" key="4">
    <source>
        <dbReference type="Proteomes" id="UP000011688"/>
    </source>
</evidence>
<dbReference type="AlphaFoldDB" id="L9WXM6"/>
<feature type="domain" description="DHHA1" evidence="2">
    <location>
        <begin position="220"/>
        <end position="303"/>
    </location>
</feature>
<dbReference type="Gene3D" id="3.10.310.30">
    <property type="match status" value="1"/>
</dbReference>
<reference evidence="3 4" key="1">
    <citation type="journal article" date="2014" name="PLoS Genet.">
        <title>Phylogenetically driven sequencing of extremely halophilic archaea reveals strategies for static and dynamic osmo-response.</title>
        <authorList>
            <person name="Becker E.A."/>
            <person name="Seitzer P.M."/>
            <person name="Tritt A."/>
            <person name="Larsen D."/>
            <person name="Krusor M."/>
            <person name="Yao A.I."/>
            <person name="Wu D."/>
            <person name="Madern D."/>
            <person name="Eisen J.A."/>
            <person name="Darling A.E."/>
            <person name="Facciotti M.T."/>
        </authorList>
    </citation>
    <scope>NUCLEOTIDE SEQUENCE [LARGE SCALE GENOMIC DNA]</scope>
    <source>
        <strain evidence="3 4">DSM 10524</strain>
    </source>
</reference>
<dbReference type="PANTHER" id="PTHR47618:SF1">
    <property type="entry name" value="BIFUNCTIONAL OLIGORIBONUCLEASE AND PAP PHOSPHATASE NRNA"/>
    <property type="match status" value="1"/>
</dbReference>
<evidence type="ECO:0000313" key="3">
    <source>
        <dbReference type="EMBL" id="ELY54162.1"/>
    </source>
</evidence>
<dbReference type="SUPFAM" id="SSF64182">
    <property type="entry name" value="DHH phosphoesterases"/>
    <property type="match status" value="1"/>
</dbReference>
<dbReference type="EMBL" id="AOIB01000038">
    <property type="protein sequence ID" value="ELY54162.1"/>
    <property type="molecule type" value="Genomic_DNA"/>
</dbReference>
<dbReference type="InterPro" id="IPR003156">
    <property type="entry name" value="DHHA1_dom"/>
</dbReference>
<dbReference type="Pfam" id="PF01368">
    <property type="entry name" value="DHH"/>
    <property type="match status" value="1"/>
</dbReference>
<dbReference type="InterPro" id="IPR001667">
    <property type="entry name" value="DDH_dom"/>
</dbReference>